<dbReference type="InterPro" id="IPR012677">
    <property type="entry name" value="Nucleotide-bd_a/b_plait_sf"/>
</dbReference>
<feature type="compositionally biased region" description="Gly residues" evidence="3">
    <location>
        <begin position="294"/>
        <end position="369"/>
    </location>
</feature>
<accession>A0A8K0FX16</accession>
<dbReference type="SMART" id="SM00360">
    <property type="entry name" value="RRM"/>
    <property type="match status" value="1"/>
</dbReference>
<proteinExistence type="predicted"/>
<gene>
    <name evidence="5" type="ORF">ILUMI_23203</name>
</gene>
<evidence type="ECO:0000256" key="1">
    <source>
        <dbReference type="ARBA" id="ARBA00022884"/>
    </source>
</evidence>
<reference evidence="5" key="1">
    <citation type="submission" date="2019-08" db="EMBL/GenBank/DDBJ databases">
        <title>The genome of the North American firefly Photinus pyralis.</title>
        <authorList>
            <consortium name="Photinus pyralis genome working group"/>
            <person name="Fallon T.R."/>
            <person name="Sander Lower S.E."/>
            <person name="Weng J.-K."/>
        </authorList>
    </citation>
    <scope>NUCLEOTIDE SEQUENCE</scope>
    <source>
        <strain evidence="5">TRF0915ILg1</strain>
        <tissue evidence="5">Whole body</tissue>
    </source>
</reference>
<dbReference type="InterPro" id="IPR000504">
    <property type="entry name" value="RRM_dom"/>
</dbReference>
<sequence length="414" mass="43306">MSRRDANTTKVFVGSLPAAVTTDDLRRLFAPYGKIVECDIANRCGFLHLEDRELAIKAIEELNNTNFMGGRISVEKGRVKPPRRTREGGPMRGGRDRGGPYSRDNGYGRGPPPRNGMSSAYGNREFSYGDRYGDYDRGQPRNYESDYGGMGDRRPLYEDRRSYMDDRRGYAPPNGYDRRPYDDRPPYPGDQGGYDDRRMPPGSGAPGPDSYDDRRPLLGERRPLIDQSGPRGPLGGYERGSSSNDMFSRRGDPGPRSGLTPSSGGYGDRDTSLGGYGSGGGGLSGSAYNSMNDGGYGGSGSGLSSSYGGGAGGGGYGGSSGYGSGGYGDGRSTTGGGYGSSSGAPTGTGYGNTGGSSGYGSMGSSGGYGDSYNSGRLGGGYDAVDPLPQQRSFASSGGGPGPRRDMSSGPGRRY</sequence>
<organism evidence="5 6">
    <name type="scientific">Ignelater luminosus</name>
    <name type="common">Cucubano</name>
    <name type="synonym">Pyrophorus luminosus</name>
    <dbReference type="NCBI Taxonomy" id="2038154"/>
    <lineage>
        <taxon>Eukaryota</taxon>
        <taxon>Metazoa</taxon>
        <taxon>Ecdysozoa</taxon>
        <taxon>Arthropoda</taxon>
        <taxon>Hexapoda</taxon>
        <taxon>Insecta</taxon>
        <taxon>Pterygota</taxon>
        <taxon>Neoptera</taxon>
        <taxon>Endopterygota</taxon>
        <taxon>Coleoptera</taxon>
        <taxon>Polyphaga</taxon>
        <taxon>Elateriformia</taxon>
        <taxon>Elateroidea</taxon>
        <taxon>Elateridae</taxon>
        <taxon>Agrypninae</taxon>
        <taxon>Pyrophorini</taxon>
        <taxon>Ignelater</taxon>
    </lineage>
</organism>
<dbReference type="InterPro" id="IPR035979">
    <property type="entry name" value="RBD_domain_sf"/>
</dbReference>
<dbReference type="SUPFAM" id="SSF54928">
    <property type="entry name" value="RNA-binding domain, RBD"/>
    <property type="match status" value="1"/>
</dbReference>
<comment type="caution">
    <text evidence="5">The sequence shown here is derived from an EMBL/GenBank/DDBJ whole genome shotgun (WGS) entry which is preliminary data.</text>
</comment>
<evidence type="ECO:0000256" key="2">
    <source>
        <dbReference type="PROSITE-ProRule" id="PRU00176"/>
    </source>
</evidence>
<dbReference type="PROSITE" id="PS50102">
    <property type="entry name" value="RRM"/>
    <property type="match status" value="1"/>
</dbReference>
<dbReference type="Proteomes" id="UP000801492">
    <property type="component" value="Unassembled WGS sequence"/>
</dbReference>
<dbReference type="InterPro" id="IPR050907">
    <property type="entry name" value="SRSF"/>
</dbReference>
<feature type="compositionally biased region" description="Basic and acidic residues" evidence="3">
    <location>
        <begin position="73"/>
        <end position="98"/>
    </location>
</feature>
<dbReference type="Gene3D" id="3.30.70.330">
    <property type="match status" value="1"/>
</dbReference>
<evidence type="ECO:0000256" key="3">
    <source>
        <dbReference type="SAM" id="MobiDB-lite"/>
    </source>
</evidence>
<feature type="compositionally biased region" description="Gly residues" evidence="3">
    <location>
        <begin position="274"/>
        <end position="284"/>
    </location>
</feature>
<feature type="compositionally biased region" description="Basic and acidic residues" evidence="3">
    <location>
        <begin position="151"/>
        <end position="169"/>
    </location>
</feature>
<evidence type="ECO:0000313" key="6">
    <source>
        <dbReference type="Proteomes" id="UP000801492"/>
    </source>
</evidence>
<name>A0A8K0FX16_IGNLU</name>
<keyword evidence="6" id="KW-1185">Reference proteome</keyword>
<dbReference type="OrthoDB" id="1879688at2759"/>
<dbReference type="GO" id="GO:0003723">
    <property type="term" value="F:RNA binding"/>
    <property type="evidence" value="ECO:0007669"/>
    <property type="project" value="UniProtKB-UniRule"/>
</dbReference>
<feature type="domain" description="RRM" evidence="4">
    <location>
        <begin position="9"/>
        <end position="79"/>
    </location>
</feature>
<keyword evidence="1 2" id="KW-0694">RNA-binding</keyword>
<dbReference type="EMBL" id="VTPC01090572">
    <property type="protein sequence ID" value="KAF2882975.1"/>
    <property type="molecule type" value="Genomic_DNA"/>
</dbReference>
<feature type="region of interest" description="Disordered" evidence="3">
    <location>
        <begin position="73"/>
        <end position="414"/>
    </location>
</feature>
<evidence type="ECO:0000259" key="4">
    <source>
        <dbReference type="PROSITE" id="PS50102"/>
    </source>
</evidence>
<dbReference type="AlphaFoldDB" id="A0A8K0FX16"/>
<feature type="compositionally biased region" description="Basic and acidic residues" evidence="3">
    <location>
        <begin position="211"/>
        <end position="224"/>
    </location>
</feature>
<protein>
    <recommendedName>
        <fullName evidence="4">RRM domain-containing protein</fullName>
    </recommendedName>
</protein>
<dbReference type="PANTHER" id="PTHR23147">
    <property type="entry name" value="SERINE/ARGININE RICH SPLICING FACTOR"/>
    <property type="match status" value="1"/>
</dbReference>
<feature type="compositionally biased region" description="Basic and acidic residues" evidence="3">
    <location>
        <begin position="176"/>
        <end position="185"/>
    </location>
</feature>
<feature type="compositionally biased region" description="Basic and acidic residues" evidence="3">
    <location>
        <begin position="127"/>
        <end position="139"/>
    </location>
</feature>
<evidence type="ECO:0000313" key="5">
    <source>
        <dbReference type="EMBL" id="KAF2882975.1"/>
    </source>
</evidence>
<dbReference type="Pfam" id="PF00076">
    <property type="entry name" value="RRM_1"/>
    <property type="match status" value="1"/>
</dbReference>